<feature type="transmembrane region" description="Helical" evidence="1">
    <location>
        <begin position="180"/>
        <end position="200"/>
    </location>
</feature>
<protein>
    <recommendedName>
        <fullName evidence="2">Zinc-ribbon domain-containing protein</fullName>
    </recommendedName>
</protein>
<dbReference type="Pfam" id="PF13240">
    <property type="entry name" value="Zn_Ribbon_1"/>
    <property type="match status" value="1"/>
</dbReference>
<dbReference type="EMBL" id="ADFR01000002">
    <property type="protein sequence ID" value="EFC06340.1"/>
    <property type="molecule type" value="Genomic_DNA"/>
</dbReference>
<dbReference type="InterPro" id="IPR026870">
    <property type="entry name" value="Zinc_ribbon_dom"/>
</dbReference>
<dbReference type="AlphaFoldDB" id="D2MMR4"/>
<dbReference type="STRING" id="679192.HMPREF9013_1048"/>
<keyword evidence="1" id="KW-1133">Transmembrane helix</keyword>
<proteinExistence type="predicted"/>
<gene>
    <name evidence="3" type="ORF">HMPREF9013_1048</name>
</gene>
<feature type="transmembrane region" description="Helical" evidence="1">
    <location>
        <begin position="91"/>
        <end position="112"/>
    </location>
</feature>
<feature type="transmembrane region" description="Helical" evidence="1">
    <location>
        <begin position="124"/>
        <end position="143"/>
    </location>
</feature>
<keyword evidence="4" id="KW-1185">Reference proteome</keyword>
<dbReference type="Proteomes" id="UP000005017">
    <property type="component" value="Unassembled WGS sequence"/>
</dbReference>
<name>D2MMR4_9FIRM</name>
<comment type="caution">
    <text evidence="3">The sequence shown here is derived from an EMBL/GenBank/DDBJ whole genome shotgun (WGS) entry which is preliminary data.</text>
</comment>
<evidence type="ECO:0000313" key="4">
    <source>
        <dbReference type="Proteomes" id="UP000005017"/>
    </source>
</evidence>
<feature type="transmembrane region" description="Helical" evidence="1">
    <location>
        <begin position="59"/>
        <end position="79"/>
    </location>
</feature>
<evidence type="ECO:0000256" key="1">
    <source>
        <dbReference type="SAM" id="Phobius"/>
    </source>
</evidence>
<feature type="domain" description="Zinc-ribbon" evidence="2">
    <location>
        <begin position="2"/>
        <end position="25"/>
    </location>
</feature>
<reference evidence="4" key="1">
    <citation type="submission" date="2009-12" db="EMBL/GenBank/DDBJ databases">
        <title>Sequence of Clostridiales genomosp. BVAB3 str. UPII9-5.</title>
        <authorList>
            <person name="Madupu R."/>
            <person name="Durkin A.S."/>
            <person name="Torralba M."/>
            <person name="Methe B."/>
            <person name="Sutton G.G."/>
            <person name="Strausberg R.L."/>
            <person name="Nelson K.E."/>
        </authorList>
    </citation>
    <scope>NUCLEOTIDE SEQUENCE [LARGE SCALE GENOMIC DNA]</scope>
    <source>
        <strain evidence="4">W1219</strain>
    </source>
</reference>
<evidence type="ECO:0000259" key="2">
    <source>
        <dbReference type="Pfam" id="PF13240"/>
    </source>
</evidence>
<dbReference type="RefSeq" id="WP_006626685.1">
    <property type="nucleotide sequence ID" value="NZ_ADFR01000002.1"/>
</dbReference>
<evidence type="ECO:0000313" key="3">
    <source>
        <dbReference type="EMBL" id="EFC06340.1"/>
    </source>
</evidence>
<keyword evidence="1" id="KW-0812">Transmembrane</keyword>
<keyword evidence="1" id="KW-0472">Membrane</keyword>
<accession>D2MMR4</accession>
<sequence>MFCPNCGKPIEKENSKYCSYCGKPLRLFADEKKDTSTIEIHFEELKPIFSVLLHPMERLAFNQFVSVFILFLSGLLMWWCFQYINFTDHQLFLLFVSFLVVFASYAINTLFLQFFGKTKYNSTELVSTLTYLHVIPCFTLLLIDLCGLMPLGFLMMIIGMIGYFVYLFQLLSLLKDSFRSYLGALLLVAGILALMVIIYISNPSLIPTSL</sequence>
<feature type="transmembrane region" description="Helical" evidence="1">
    <location>
        <begin position="149"/>
        <end position="168"/>
    </location>
</feature>
<organism evidence="3 4">
    <name type="scientific">Bulleidia extructa W1219</name>
    <dbReference type="NCBI Taxonomy" id="679192"/>
    <lineage>
        <taxon>Bacteria</taxon>
        <taxon>Bacillati</taxon>
        <taxon>Bacillota</taxon>
        <taxon>Erysipelotrichia</taxon>
        <taxon>Erysipelotrichales</taxon>
        <taxon>Erysipelotrichaceae</taxon>
        <taxon>Bulleidia</taxon>
    </lineage>
</organism>